<organism evidence="1 2">
    <name type="scientific">Paenibacillus dokdonensis</name>
    <dbReference type="NCBI Taxonomy" id="2567944"/>
    <lineage>
        <taxon>Bacteria</taxon>
        <taxon>Bacillati</taxon>
        <taxon>Bacillota</taxon>
        <taxon>Bacilli</taxon>
        <taxon>Bacillales</taxon>
        <taxon>Paenibacillaceae</taxon>
        <taxon>Paenibacillus</taxon>
    </lineage>
</organism>
<reference evidence="1 2" key="1">
    <citation type="submission" date="2023-03" db="EMBL/GenBank/DDBJ databases">
        <title>Bacillus Genome Sequencing.</title>
        <authorList>
            <person name="Dunlap C."/>
        </authorList>
    </citation>
    <scope>NUCLEOTIDE SEQUENCE [LARGE SCALE GENOMIC DNA]</scope>
    <source>
        <strain evidence="1 2">BD-525</strain>
    </source>
</reference>
<sequence length="836" mass="91545">MNKRINTYAVVLLGTIVISQYIAYGANAASSGVSPVTKSTTAAFTLDKLGSIALKSNVSVKLTDMDVFAQPGGNILTYTLIYSNGTSNRVDLIDYFTKVTTTGGTVIQGKSVTGDAGKKMVPANSSQTVTYYVNIGKAVKVNGVKVTIFGWDFNSANYQKRLGVFTIPGSYSSLVPQGQSQKIMMNNLPVTTKAESLQRIQMNGKVYMKIGVSLANLGKKVLINPDYKAYLKSSGGSVFELKLEDASSNYKVQPQEKKTIYYLAEVPSYMKTDNMMLQFAYEDPTLKMNLPVKSFKLPGLTAADSAVADYAVKKITIANNSVETQLKSAAVYSENESAKWSLQFRIKNLGNKSVTLPAYELAIKAAEGFSIPVNSKKLANLTIKPLEEKIIDLSGVVPLKLNQGTLQLLLTEPSIDGKVVFPTAYYKIPYSQESNNTLGIEYLLENSHGKFGVKLDSIQRLPWAEGDQITAKISIRNASLNTVQLPSLQALVKAGMNDLSGTARIVTKNTLTSLAPSETTEMYVLAKVPYSYSFSQLRIILQETSGDDVTKFLSMNTNAVNTMMNTVNAGGSYHINTNGQKAEVKERRSNTYSDNSSNLIYTEIEMISEEPRQSKQAQLVAYYKTSDNQFYEAKVSQSSNSTIPNGKNLVTVWSKIPQNVNTSDLVLYIGEGIAEDKSAESPGSMTGYINAVGLSLNPIAAKTSSNLRNVDLFPYNLSITKAEGTLTEGSDTIDTVINYSLTKNNEYETGTYEHKLVLELTDPYGQSIEKTLTFGTDWTIGNNKSYSTALNSSLYKKLTGGSIRMNLYDEFQGRRILMGSQSYPMIYEKAPKEVNE</sequence>
<dbReference type="EMBL" id="JARLKZ010000016">
    <property type="protein sequence ID" value="MEC0242644.1"/>
    <property type="molecule type" value="Genomic_DNA"/>
</dbReference>
<accession>A0ABU6GSB0</accession>
<protein>
    <recommendedName>
        <fullName evidence="3">DUF11 domain-containing protein</fullName>
    </recommendedName>
</protein>
<name>A0ABU6GSB0_9BACL</name>
<dbReference type="Proteomes" id="UP001344632">
    <property type="component" value="Unassembled WGS sequence"/>
</dbReference>
<gene>
    <name evidence="1" type="ORF">P4H66_22790</name>
</gene>
<proteinExistence type="predicted"/>
<dbReference type="RefSeq" id="WP_326090411.1">
    <property type="nucleotide sequence ID" value="NZ_JARLKZ010000016.1"/>
</dbReference>
<evidence type="ECO:0008006" key="3">
    <source>
        <dbReference type="Google" id="ProtNLM"/>
    </source>
</evidence>
<keyword evidence="2" id="KW-1185">Reference proteome</keyword>
<evidence type="ECO:0000313" key="2">
    <source>
        <dbReference type="Proteomes" id="UP001344632"/>
    </source>
</evidence>
<evidence type="ECO:0000313" key="1">
    <source>
        <dbReference type="EMBL" id="MEC0242644.1"/>
    </source>
</evidence>
<comment type="caution">
    <text evidence="1">The sequence shown here is derived from an EMBL/GenBank/DDBJ whole genome shotgun (WGS) entry which is preliminary data.</text>
</comment>